<comment type="caution">
    <text evidence="1">The sequence shown here is derived from an EMBL/GenBank/DDBJ whole genome shotgun (WGS) entry which is preliminary data.</text>
</comment>
<keyword evidence="2" id="KW-1185">Reference proteome</keyword>
<accession>A0A9K3M5S6</accession>
<reference evidence="1" key="1">
    <citation type="journal article" date="2021" name="Sci. Rep.">
        <title>Diploid genomic architecture of Nitzschia inconspicua, an elite biomass production diatom.</title>
        <authorList>
            <person name="Oliver A."/>
            <person name="Podell S."/>
            <person name="Pinowska A."/>
            <person name="Traller J.C."/>
            <person name="Smith S.R."/>
            <person name="McClure R."/>
            <person name="Beliaev A."/>
            <person name="Bohutskyi P."/>
            <person name="Hill E.A."/>
            <person name="Rabines A."/>
            <person name="Zheng H."/>
            <person name="Allen L.Z."/>
            <person name="Kuo A."/>
            <person name="Grigoriev I.V."/>
            <person name="Allen A.E."/>
            <person name="Hazlebeck D."/>
            <person name="Allen E.E."/>
        </authorList>
    </citation>
    <scope>NUCLEOTIDE SEQUENCE</scope>
    <source>
        <strain evidence="1">Hildebrandi</strain>
    </source>
</reference>
<gene>
    <name evidence="1" type="ORF">IV203_013769</name>
</gene>
<protein>
    <submittedName>
        <fullName evidence="1">Uncharacterized protein</fullName>
    </submittedName>
</protein>
<evidence type="ECO:0000313" key="1">
    <source>
        <dbReference type="EMBL" id="KAG7374674.1"/>
    </source>
</evidence>
<dbReference type="AlphaFoldDB" id="A0A9K3M5S6"/>
<dbReference type="EMBL" id="JAGRRH010000001">
    <property type="protein sequence ID" value="KAG7374674.1"/>
    <property type="molecule type" value="Genomic_DNA"/>
</dbReference>
<name>A0A9K3M5S6_9STRA</name>
<proteinExistence type="predicted"/>
<dbReference type="Proteomes" id="UP000693970">
    <property type="component" value="Unassembled WGS sequence"/>
</dbReference>
<reference evidence="1" key="2">
    <citation type="submission" date="2021-04" db="EMBL/GenBank/DDBJ databases">
        <authorList>
            <person name="Podell S."/>
        </authorList>
    </citation>
    <scope>NUCLEOTIDE SEQUENCE</scope>
    <source>
        <strain evidence="1">Hildebrandi</strain>
    </source>
</reference>
<organism evidence="1 2">
    <name type="scientific">Nitzschia inconspicua</name>
    <dbReference type="NCBI Taxonomy" id="303405"/>
    <lineage>
        <taxon>Eukaryota</taxon>
        <taxon>Sar</taxon>
        <taxon>Stramenopiles</taxon>
        <taxon>Ochrophyta</taxon>
        <taxon>Bacillariophyta</taxon>
        <taxon>Bacillariophyceae</taxon>
        <taxon>Bacillariophycidae</taxon>
        <taxon>Bacillariales</taxon>
        <taxon>Bacillariaceae</taxon>
        <taxon>Nitzschia</taxon>
    </lineage>
</organism>
<sequence>MNITEEVLTCTVATERVCDLLAAVKQSGSNERSNRKSRRTNLRISFGNVHVVHFWPRLGDHPYVSAGCPIALGDPIHSNGSKTVVLDVESYEQRRPSHQRRPSRQLRIPPQERLNMLLTMGHSEGEIMGYLRDIQIQRRSLRQLTHKKLLDDYYGALALAKPIDTQKSLQISSNDSFLNLHMHKEQTI</sequence>
<evidence type="ECO:0000313" key="2">
    <source>
        <dbReference type="Proteomes" id="UP000693970"/>
    </source>
</evidence>